<feature type="compositionally biased region" description="Basic and acidic residues" evidence="1">
    <location>
        <begin position="2003"/>
        <end position="2019"/>
    </location>
</feature>
<feature type="compositionally biased region" description="Basic and acidic residues" evidence="1">
    <location>
        <begin position="1075"/>
        <end position="1086"/>
    </location>
</feature>
<sequence>MRPSKRRGDSFNVGKLSTVSADRKPSSPLRHPPQPSDPPWPSHETRWSFDSNVSSGQQQQHQHQQHHHDKVRSAGHSHSHHSSHHHHQPDLAANMSRRRSEGHNLLSSSSSSSSARQSGLARQQQQPQPQQQQQQQYPYSQQPPLLSMKSSPNLTQPEDDGEGVVEGQRAHLPTGSPRDKPHMTSTKSTPNIPEEYTSSSLWQQREMGGAGAPASSSSSSTSSGGMPRSVSASGYGLSGAGNAHRTSGPGEGKLYSADMYTSDMNPNRKGGRRSMPAHNLLRYQPDYENVSHLGTAPLRSEKISEIDDIDEVTGRDSLPQSPDPKPYDPKPYDPALSSSSAGGQGVPTRDPASVKYIKVNQNHEKYPSWPVTKANGASDPTQSINSRAQSMTDNTNTSKEFPKKQRLAYTPGLRPLAEKSSPTAERRGEDGKARNSSDPGFKSEFVYDRFGRVQRRNYENVDNRFEDFYLNSKPGYPPPKMDSDGHNIEDKDYNAPSPPERDSAGVDQQSLNVALGNVGLQGQRSIGGVGEVVGGAGSRPRPTNLNLPSSVRGSSPVLVDSGTSPLDSGSPGRRDVSRPGLSGLSSQGRPYSGGGGDATSHGAWAGKRLADPSTSGHSPGHGGQSMRSGAVPGGGVQRDRPSSYQERGNSLPARPSPQSEGVSGISKDRPGSMPAAASSPGDRGGSERGDRGKAYVVKSTPYYNTSTQTDNMLPYAVKMSEPYSSVSGRHRNVETQVGEFATQTSPVSPADHKKQFGDKSVQARMSRDFQNSDLDLGPDRKPSPGDMGGVKKPEHFQYPGLSGLPGLSHLQTSPFPGIESIQAKYATDEPSDDANGDSNNSSSSSNKNNNNGGGSGGGGGSSHNVLPAFTDNSASILRKLSEEFYGTRYGLIQQEKRLPSSSSQEPSPRFESHQPPGLPGSGSGSSSVFLQPGMREAESYSSVVIHHNESGGLFGGRDDFGSVSSVADSRHDLSAVLSDSGGSSSYKAVDMNAPRGRRSLDPAFSSNKTRYHNECAAAAKMLTGPYHHHHHQRENSAPVVSTRLAAAQPPPPSSSSSSSSPSHAIPPVGSKPHSHAHDLSGSDHSHPRSSSSEPRSSHSTSFGSLLDSPSNPPAASQPHSTSSTTSSSTGTLHGVAASLQNKMAEESRRGGGDSLVTSENSDLDKEDEVFEDFEFTRKPSLRKAYGIYDETERLIAQSKLSGKGNKGAAQPSASGTFQQYPSSASGSSGNSNSSEPGVTSSSYISRSIKYSDSAALGQIKEETDPSGHAAEDTSSPSGGLDPAGSREGLSRAAGRREEKQKYAWQNEDWLRRSVELPKGSNLKRTTSEQIAPPKHGGSEPLKLSSYDTESALYSNRLVDNNAYGGGGPRAHGFHAYENREFGMDNKTLAGVSSGHSEASLTSGGHSRAQSEDLTRPPSTEGELKRLQQQALLSFYQRKTNATATSPVLPPSPSGANSFKDSAISSPTTMTSATSPASADSSLYESIGGQRSPSESVADIISKAHENLAKSAQRVDSIRRSNSSSSRASSQEYMEMGRHQERMRRETDWSRLRSSGSLRYSPDHERRSNRSSFASENHYEDISVFAPSTPRGSLAESRDQMLDSGYPDASMDGSLVAPTYQNFPSKRRPPPPIPPRTPSPDTTPPELPPRKYRETLANSAAGSGPAVPDPKNRIDSKNRFDVIPLGKQIKQQQALPGQEESESGQVDHSKRDFRSLMTQWENSSPREDKYAAELRKQAQRLTSHQQQQQQQQQQHQHQHQQQQVNATPMSVMHSRTKINFATTYKREPMVPQEATSPASSSSSSSTTVSAAASSSSAVSSTISSQSSVVPFSSSSLLPPSSVSPSSHHNNNIISTTSTAGASTSSPPSSSSPSSSSSQPSSSLPSTNVTSQYRPYASSSSSSKDPPPPSHTSVLSAGGVSYVAIGNNNNNSNNNTSATSAVPSSVSVQPVAPQIASRTFLAEDSRLRSNSDLSPVHKTPANSTTTTTGNMGGAQSSANQALASPRDRSASDHDILADRKGGGAGRNYHQQQQQQQQAAVLGPHQHHHHHSGTPGYYLGTSASGLPAGCVPASPGHCASPPGSYPSSNASHSGGSGTHSRGDSPGEGGGSSPTGGQHVVHVHVNPGETFSVRLGDQIQHIQGPATVRMVSSNGPPVPMPMQVPPGHMVQQIVDEHGILTHVILSPQPPAPGTPITGGPASGSQYYTSYGG</sequence>
<feature type="compositionally biased region" description="Basic and acidic residues" evidence="1">
    <location>
        <begin position="1259"/>
        <end position="1271"/>
    </location>
</feature>
<proteinExistence type="predicted"/>
<feature type="compositionally biased region" description="Basic and acidic residues" evidence="1">
    <location>
        <begin position="424"/>
        <end position="435"/>
    </location>
</feature>
<feature type="compositionally biased region" description="Basic and acidic residues" evidence="1">
    <location>
        <begin position="684"/>
        <end position="693"/>
    </location>
</feature>
<feature type="compositionally biased region" description="Polar residues" evidence="1">
    <location>
        <begin position="1991"/>
        <end position="2000"/>
    </location>
</feature>
<dbReference type="GeneID" id="101863862"/>
<feature type="compositionally biased region" description="Polar residues" evidence="1">
    <location>
        <begin position="1426"/>
        <end position="1445"/>
    </location>
</feature>
<feature type="compositionally biased region" description="Low complexity" evidence="1">
    <location>
        <begin position="1461"/>
        <end position="1481"/>
    </location>
</feature>
<reference evidence="3" key="1">
    <citation type="submission" date="2025-08" db="UniProtKB">
        <authorList>
            <consortium name="RefSeq"/>
        </authorList>
    </citation>
    <scope>IDENTIFICATION</scope>
</reference>
<feature type="compositionally biased region" description="Basic and acidic residues" evidence="1">
    <location>
        <begin position="1669"/>
        <end position="1679"/>
    </location>
</feature>
<feature type="non-terminal residue" evidence="3">
    <location>
        <position position="2208"/>
    </location>
</feature>
<feature type="compositionally biased region" description="Low complexity" evidence="1">
    <location>
        <begin position="212"/>
        <end position="225"/>
    </location>
</feature>
<dbReference type="RefSeq" id="XP_012945646.1">
    <property type="nucleotide sequence ID" value="XM_013090192.1"/>
</dbReference>
<feature type="compositionally biased region" description="Gly residues" evidence="1">
    <location>
        <begin position="851"/>
        <end position="861"/>
    </location>
</feature>
<gene>
    <name evidence="3" type="primary">LOC101863862</name>
</gene>
<feature type="compositionally biased region" description="Pro residues" evidence="1">
    <location>
        <begin position="30"/>
        <end position="41"/>
    </location>
</feature>
<feature type="compositionally biased region" description="Basic and acidic residues" evidence="1">
    <location>
        <begin position="445"/>
        <end position="467"/>
    </location>
</feature>
<evidence type="ECO:0000313" key="3">
    <source>
        <dbReference type="RefSeq" id="XP_012945646.1"/>
    </source>
</evidence>
<evidence type="ECO:0000313" key="2">
    <source>
        <dbReference type="Proteomes" id="UP000694888"/>
    </source>
</evidence>
<feature type="compositionally biased region" description="Pro residues" evidence="1">
    <location>
        <begin position="1629"/>
        <end position="1646"/>
    </location>
</feature>
<feature type="compositionally biased region" description="Basic and acidic residues" evidence="1">
    <location>
        <begin position="777"/>
        <end position="795"/>
    </location>
</feature>
<keyword evidence="2" id="KW-1185">Reference proteome</keyword>
<evidence type="ECO:0000256" key="1">
    <source>
        <dbReference type="SAM" id="MobiDB-lite"/>
    </source>
</evidence>
<feature type="compositionally biased region" description="Basic and acidic residues" evidence="1">
    <location>
        <begin position="1723"/>
        <end position="1735"/>
    </location>
</feature>
<feature type="compositionally biased region" description="Basic and acidic residues" evidence="1">
    <location>
        <begin position="1534"/>
        <end position="1550"/>
    </location>
</feature>
<feature type="compositionally biased region" description="Polar residues" evidence="1">
    <location>
        <begin position="1393"/>
        <end position="1404"/>
    </location>
</feature>
<name>A0ABM1ADK9_APLCA</name>
<feature type="compositionally biased region" description="Low complexity" evidence="1">
    <location>
        <begin position="1793"/>
        <end position="1885"/>
    </location>
</feature>
<dbReference type="Proteomes" id="UP000694888">
    <property type="component" value="Unplaced"/>
</dbReference>
<feature type="region of interest" description="Disordered" evidence="1">
    <location>
        <begin position="1"/>
        <end position="697"/>
    </location>
</feature>
<feature type="region of interest" description="Disordered" evidence="1">
    <location>
        <begin position="975"/>
        <end position="1008"/>
    </location>
</feature>
<feature type="region of interest" description="Disordered" evidence="1">
    <location>
        <begin position="1022"/>
        <end position="1168"/>
    </location>
</feature>
<feature type="compositionally biased region" description="Low complexity" evidence="1">
    <location>
        <begin position="975"/>
        <end position="985"/>
    </location>
</feature>
<feature type="compositionally biased region" description="Low complexity" evidence="1">
    <location>
        <begin position="1743"/>
        <end position="1762"/>
    </location>
</feature>
<feature type="region of interest" description="Disordered" evidence="1">
    <location>
        <begin position="1199"/>
        <end position="1242"/>
    </location>
</feature>
<feature type="region of interest" description="Disordered" evidence="1">
    <location>
        <begin position="1386"/>
        <end position="1948"/>
    </location>
</feature>
<feature type="region of interest" description="Disordered" evidence="1">
    <location>
        <begin position="1254"/>
        <end position="1344"/>
    </location>
</feature>
<feature type="compositionally biased region" description="Polar residues" evidence="1">
    <location>
        <begin position="378"/>
        <end position="399"/>
    </location>
</feature>
<organism evidence="2 3">
    <name type="scientific">Aplysia californica</name>
    <name type="common">California sea hare</name>
    <dbReference type="NCBI Taxonomy" id="6500"/>
    <lineage>
        <taxon>Eukaryota</taxon>
        <taxon>Metazoa</taxon>
        <taxon>Spiralia</taxon>
        <taxon>Lophotrochozoa</taxon>
        <taxon>Mollusca</taxon>
        <taxon>Gastropoda</taxon>
        <taxon>Heterobranchia</taxon>
        <taxon>Euthyneura</taxon>
        <taxon>Tectipleura</taxon>
        <taxon>Aplysiida</taxon>
        <taxon>Aplysioidea</taxon>
        <taxon>Aplysiidae</taxon>
        <taxon>Aplysia</taxon>
    </lineage>
</organism>
<feature type="compositionally biased region" description="Polar residues" evidence="1">
    <location>
        <begin position="541"/>
        <end position="553"/>
    </location>
</feature>
<feature type="compositionally biased region" description="Low complexity" evidence="1">
    <location>
        <begin position="1222"/>
        <end position="1242"/>
    </location>
</feature>
<feature type="compositionally biased region" description="Low complexity" evidence="1">
    <location>
        <begin position="1519"/>
        <end position="1529"/>
    </location>
</feature>
<feature type="compositionally biased region" description="Low complexity" evidence="1">
    <location>
        <begin position="836"/>
        <end position="850"/>
    </location>
</feature>
<feature type="compositionally biased region" description="Polar residues" evidence="1">
    <location>
        <begin position="183"/>
        <end position="203"/>
    </location>
</feature>
<feature type="compositionally biased region" description="Low complexity" evidence="1">
    <location>
        <begin position="1088"/>
        <end position="1101"/>
    </location>
</feature>
<feature type="compositionally biased region" description="Basic and acidic residues" evidence="1">
    <location>
        <begin position="481"/>
        <end position="504"/>
    </location>
</feature>
<feature type="region of interest" description="Disordered" evidence="1">
    <location>
        <begin position="892"/>
        <end position="933"/>
    </location>
</feature>
<feature type="compositionally biased region" description="Basic residues" evidence="1">
    <location>
        <begin position="63"/>
        <end position="87"/>
    </location>
</feature>
<feature type="compositionally biased region" description="Gly residues" evidence="1">
    <location>
        <begin position="525"/>
        <end position="537"/>
    </location>
</feature>
<feature type="compositionally biased region" description="Low complexity" evidence="1">
    <location>
        <begin position="799"/>
        <end position="808"/>
    </location>
</feature>
<feature type="compositionally biased region" description="Low complexity" evidence="1">
    <location>
        <begin position="1925"/>
        <end position="1948"/>
    </location>
</feature>
<feature type="compositionally biased region" description="Low complexity" evidence="1">
    <location>
        <begin position="1120"/>
        <end position="1129"/>
    </location>
</feature>
<feature type="region of interest" description="Disordered" evidence="1">
    <location>
        <begin position="741"/>
        <end position="868"/>
    </location>
</feature>
<feature type="compositionally biased region" description="Polar residues" evidence="1">
    <location>
        <begin position="1211"/>
        <end position="1221"/>
    </location>
</feature>
<feature type="region of interest" description="Disordered" evidence="1">
    <location>
        <begin position="2073"/>
        <end position="2117"/>
    </location>
</feature>
<feature type="region of interest" description="Disordered" evidence="1">
    <location>
        <begin position="2187"/>
        <end position="2208"/>
    </location>
</feature>
<feature type="compositionally biased region" description="Polar residues" evidence="1">
    <location>
        <begin position="1107"/>
        <end position="1119"/>
    </location>
</feature>
<accession>A0ABM1ADK9</accession>
<protein>
    <submittedName>
        <fullName evidence="3">Filaggrin</fullName>
    </submittedName>
</protein>
<feature type="region of interest" description="Disordered" evidence="1">
    <location>
        <begin position="1960"/>
        <end position="2057"/>
    </location>
</feature>
<feature type="compositionally biased region" description="Low complexity" evidence="1">
    <location>
        <begin position="2190"/>
        <end position="2200"/>
    </location>
</feature>
<feature type="compositionally biased region" description="Low complexity" evidence="1">
    <location>
        <begin position="1893"/>
        <end position="1902"/>
    </location>
</feature>
<feature type="compositionally biased region" description="Low complexity" evidence="1">
    <location>
        <begin position="105"/>
        <end position="147"/>
    </location>
</feature>
<feature type="compositionally biased region" description="Basic and acidic residues" evidence="1">
    <location>
        <begin position="1704"/>
        <end position="1713"/>
    </location>
</feature>